<dbReference type="Gene3D" id="3.90.550.10">
    <property type="entry name" value="Spore Coat Polysaccharide Biosynthesis Protein SpsA, Chain A"/>
    <property type="match status" value="1"/>
</dbReference>
<evidence type="ECO:0000313" key="8">
    <source>
        <dbReference type="Proteomes" id="UP000177967"/>
    </source>
</evidence>
<evidence type="ECO:0000256" key="4">
    <source>
        <dbReference type="ARBA" id="ARBA00022679"/>
    </source>
</evidence>
<accession>A0A1G1V129</accession>
<evidence type="ECO:0000256" key="2">
    <source>
        <dbReference type="ARBA" id="ARBA00022475"/>
    </source>
</evidence>
<evidence type="ECO:0000256" key="1">
    <source>
        <dbReference type="ARBA" id="ARBA00004236"/>
    </source>
</evidence>
<dbReference type="GO" id="GO:0005886">
    <property type="term" value="C:plasma membrane"/>
    <property type="evidence" value="ECO:0007669"/>
    <property type="project" value="UniProtKB-SubCell"/>
</dbReference>
<dbReference type="CDD" id="cd00761">
    <property type="entry name" value="Glyco_tranf_GTA_type"/>
    <property type="match status" value="1"/>
</dbReference>
<evidence type="ECO:0000256" key="5">
    <source>
        <dbReference type="ARBA" id="ARBA00023136"/>
    </source>
</evidence>
<keyword evidence="3" id="KW-0328">Glycosyltransferase</keyword>
<keyword evidence="4" id="KW-0808">Transferase</keyword>
<dbReference type="Pfam" id="PF00535">
    <property type="entry name" value="Glycos_transf_2"/>
    <property type="match status" value="1"/>
</dbReference>
<keyword evidence="2" id="KW-1003">Cell membrane</keyword>
<dbReference type="InterPro" id="IPR029044">
    <property type="entry name" value="Nucleotide-diphossugar_trans"/>
</dbReference>
<dbReference type="EMBL" id="MHBW01000017">
    <property type="protein sequence ID" value="OGY09045.1"/>
    <property type="molecule type" value="Genomic_DNA"/>
</dbReference>
<dbReference type="PANTHER" id="PTHR43646">
    <property type="entry name" value="GLYCOSYLTRANSFERASE"/>
    <property type="match status" value="1"/>
</dbReference>
<dbReference type="InterPro" id="IPR001173">
    <property type="entry name" value="Glyco_trans_2-like"/>
</dbReference>
<evidence type="ECO:0000256" key="3">
    <source>
        <dbReference type="ARBA" id="ARBA00022676"/>
    </source>
</evidence>
<evidence type="ECO:0000259" key="6">
    <source>
        <dbReference type="Pfam" id="PF00535"/>
    </source>
</evidence>
<dbReference type="GO" id="GO:0016757">
    <property type="term" value="F:glycosyltransferase activity"/>
    <property type="evidence" value="ECO:0007669"/>
    <property type="project" value="UniProtKB-KW"/>
</dbReference>
<evidence type="ECO:0000313" key="7">
    <source>
        <dbReference type="EMBL" id="OGY09045.1"/>
    </source>
</evidence>
<protein>
    <recommendedName>
        <fullName evidence="6">Glycosyltransferase 2-like domain-containing protein</fullName>
    </recommendedName>
</protein>
<dbReference type="SUPFAM" id="SSF53448">
    <property type="entry name" value="Nucleotide-diphospho-sugar transferases"/>
    <property type="match status" value="1"/>
</dbReference>
<dbReference type="AlphaFoldDB" id="A0A1G1V129"/>
<comment type="subcellular location">
    <subcellularLocation>
        <location evidence="1">Cell membrane</location>
    </subcellularLocation>
</comment>
<dbReference type="Proteomes" id="UP000177967">
    <property type="component" value="Unassembled WGS sequence"/>
</dbReference>
<comment type="caution">
    <text evidence="7">The sequence shown here is derived from an EMBL/GenBank/DDBJ whole genome shotgun (WGS) entry which is preliminary data.</text>
</comment>
<feature type="domain" description="Glycosyltransferase 2-like" evidence="6">
    <location>
        <begin position="3"/>
        <end position="105"/>
    </location>
</feature>
<name>A0A1G1V129_9BACT</name>
<proteinExistence type="predicted"/>
<dbReference type="STRING" id="1797513.A2782_00975"/>
<dbReference type="PANTHER" id="PTHR43646:SF2">
    <property type="entry name" value="GLYCOSYLTRANSFERASE 2-LIKE DOMAIN-CONTAINING PROTEIN"/>
    <property type="match status" value="1"/>
</dbReference>
<organism evidence="7 8">
    <name type="scientific">Candidatus Blackburnbacteria bacterium RIFCSPHIGHO2_01_FULL_43_15b</name>
    <dbReference type="NCBI Taxonomy" id="1797513"/>
    <lineage>
        <taxon>Bacteria</taxon>
        <taxon>Candidatus Blackburniibacteriota</taxon>
    </lineage>
</organism>
<reference evidence="7 8" key="1">
    <citation type="journal article" date="2016" name="Nat. Commun.">
        <title>Thousands of microbial genomes shed light on interconnected biogeochemical processes in an aquifer system.</title>
        <authorList>
            <person name="Anantharaman K."/>
            <person name="Brown C.T."/>
            <person name="Hug L.A."/>
            <person name="Sharon I."/>
            <person name="Castelle C.J."/>
            <person name="Probst A.J."/>
            <person name="Thomas B.C."/>
            <person name="Singh A."/>
            <person name="Wilkins M.J."/>
            <person name="Karaoz U."/>
            <person name="Brodie E.L."/>
            <person name="Williams K.H."/>
            <person name="Hubbard S.S."/>
            <person name="Banfield J.F."/>
        </authorList>
    </citation>
    <scope>NUCLEOTIDE SEQUENCE [LARGE SCALE GENOMIC DNA]</scope>
</reference>
<keyword evidence="5" id="KW-0472">Membrane</keyword>
<sequence>MVSVIIPAYNEEKLIGTCLDSLVEQTDANFEVVLVDNNSTDQTSAIAQQYAKKLNLTIVLEKRKGRGKARATGFLKARGQYLLSTDADTTVPPTWVETITRQLDSKNMLPYRGRL</sequence>
<gene>
    <name evidence="7" type="ORF">A2782_00975</name>
</gene>